<reference evidence="1" key="1">
    <citation type="submission" date="2023-04" db="EMBL/GenBank/DDBJ databases">
        <title>Aspergillus oryzae NBRC 4228.</title>
        <authorList>
            <person name="Ichikawa N."/>
            <person name="Sato H."/>
            <person name="Tonouchi N."/>
        </authorList>
    </citation>
    <scope>NUCLEOTIDE SEQUENCE</scope>
    <source>
        <strain evidence="1">NBRC 4228</strain>
    </source>
</reference>
<dbReference type="EMBL" id="BSYA01000118">
    <property type="protein sequence ID" value="GMG33448.1"/>
    <property type="molecule type" value="Genomic_DNA"/>
</dbReference>
<protein>
    <submittedName>
        <fullName evidence="1">Unnamed protein product</fullName>
    </submittedName>
</protein>
<gene>
    <name evidence="1" type="ORF">Aory04_000897600</name>
</gene>
<organism evidence="1 2">
    <name type="scientific">Aspergillus oryzae</name>
    <name type="common">Yellow koji mold</name>
    <dbReference type="NCBI Taxonomy" id="5062"/>
    <lineage>
        <taxon>Eukaryota</taxon>
        <taxon>Fungi</taxon>
        <taxon>Dikarya</taxon>
        <taxon>Ascomycota</taxon>
        <taxon>Pezizomycotina</taxon>
        <taxon>Eurotiomycetes</taxon>
        <taxon>Eurotiomycetidae</taxon>
        <taxon>Eurotiales</taxon>
        <taxon>Aspergillaceae</taxon>
        <taxon>Aspergillus</taxon>
        <taxon>Aspergillus subgen. Circumdati</taxon>
    </lineage>
</organism>
<name>A0AAN5C132_ASPOZ</name>
<proteinExistence type="predicted"/>
<comment type="caution">
    <text evidence="1">The sequence shown here is derived from an EMBL/GenBank/DDBJ whole genome shotgun (WGS) entry which is preliminary data.</text>
</comment>
<accession>A0AAN5C132</accession>
<dbReference type="Proteomes" id="UP001165205">
    <property type="component" value="Unassembled WGS sequence"/>
</dbReference>
<evidence type="ECO:0000313" key="2">
    <source>
        <dbReference type="Proteomes" id="UP001165205"/>
    </source>
</evidence>
<sequence length="170" mass="19634">MRPERSLSASEISEVSLRQPLLTYKQFFFARRLHSIASSYDLLDSGLVKKWSVLQWQGAQEVCHPHLDTDRSCSNNNGHKMCQRKSSLFWVNPANMRSLCSHVRFVDIRLPSSNKDNSVVINLGSYQALHERCPVRTGRLQQQRRSEEELEAYPHRPVLHLGHILADELN</sequence>
<dbReference type="AlphaFoldDB" id="A0AAN5C132"/>
<evidence type="ECO:0000313" key="1">
    <source>
        <dbReference type="EMBL" id="GMG33448.1"/>
    </source>
</evidence>